<protein>
    <submittedName>
        <fullName evidence="1">Uncharacterized protein</fullName>
    </submittedName>
</protein>
<dbReference type="EMBL" id="JAACFV010000010">
    <property type="protein sequence ID" value="KAF7512734.1"/>
    <property type="molecule type" value="Genomic_DNA"/>
</dbReference>
<reference evidence="1" key="1">
    <citation type="submission" date="2020-02" db="EMBL/GenBank/DDBJ databases">
        <authorList>
            <person name="Palmer J.M."/>
        </authorList>
    </citation>
    <scope>NUCLEOTIDE SEQUENCE</scope>
    <source>
        <strain evidence="1">EPUS1.4</strain>
        <tissue evidence="1">Thallus</tissue>
    </source>
</reference>
<proteinExistence type="predicted"/>
<keyword evidence="2" id="KW-1185">Reference proteome</keyword>
<name>A0A8H7ASI5_9EURO</name>
<dbReference type="Proteomes" id="UP000606974">
    <property type="component" value="Unassembled WGS sequence"/>
</dbReference>
<sequence length="69" mass="7441">MSDVHFTLNKFNSLIVHAAPELAQCSLLFAVKAPEVAAQSPFWINYQDGGCNPKAVCDCGNTGSLKERS</sequence>
<evidence type="ECO:0000313" key="2">
    <source>
        <dbReference type="Proteomes" id="UP000606974"/>
    </source>
</evidence>
<organism evidence="1 2">
    <name type="scientific">Endocarpon pusillum</name>
    <dbReference type="NCBI Taxonomy" id="364733"/>
    <lineage>
        <taxon>Eukaryota</taxon>
        <taxon>Fungi</taxon>
        <taxon>Dikarya</taxon>
        <taxon>Ascomycota</taxon>
        <taxon>Pezizomycotina</taxon>
        <taxon>Eurotiomycetes</taxon>
        <taxon>Chaetothyriomycetidae</taxon>
        <taxon>Verrucariales</taxon>
        <taxon>Verrucariaceae</taxon>
        <taxon>Endocarpon</taxon>
    </lineage>
</organism>
<accession>A0A8H7ASI5</accession>
<evidence type="ECO:0000313" key="1">
    <source>
        <dbReference type="EMBL" id="KAF7512734.1"/>
    </source>
</evidence>
<comment type="caution">
    <text evidence="1">The sequence shown here is derived from an EMBL/GenBank/DDBJ whole genome shotgun (WGS) entry which is preliminary data.</text>
</comment>
<dbReference type="AlphaFoldDB" id="A0A8H7ASI5"/>
<gene>
    <name evidence="1" type="ORF">GJ744_000301</name>
</gene>